<evidence type="ECO:0000256" key="2">
    <source>
        <dbReference type="ARBA" id="ARBA00005625"/>
    </source>
</evidence>
<reference evidence="5" key="1">
    <citation type="journal article" date="2015" name="PLoS Genet.">
        <title>Genome Sequence and Transcriptome Analyses of Chrysochromulina tobin: Metabolic Tools for Enhanced Algal Fitness in the Prominent Order Prymnesiales (Haptophyceae).</title>
        <authorList>
            <person name="Hovde B.T."/>
            <person name="Deodato C.R."/>
            <person name="Hunsperger H.M."/>
            <person name="Ryken S.A."/>
            <person name="Yost W."/>
            <person name="Jha R.K."/>
            <person name="Patterson J."/>
            <person name="Monnat R.J. Jr."/>
            <person name="Barlow S.B."/>
            <person name="Starkenburg S.R."/>
            <person name="Cattolico R.A."/>
        </authorList>
    </citation>
    <scope>NUCLEOTIDE SEQUENCE</scope>
    <source>
        <strain evidence="5">CCMP291</strain>
    </source>
</reference>
<gene>
    <name evidence="4" type="ORF">Ctob_007843</name>
</gene>
<name>A0A0M0JWJ8_9EUKA</name>
<dbReference type="GO" id="GO:0005634">
    <property type="term" value="C:nucleus"/>
    <property type="evidence" value="ECO:0007669"/>
    <property type="project" value="UniProtKB-SubCell"/>
</dbReference>
<dbReference type="OrthoDB" id="10039914at2759"/>
<dbReference type="GO" id="GO:0003712">
    <property type="term" value="F:transcription coregulator activity"/>
    <property type="evidence" value="ECO:0007669"/>
    <property type="project" value="TreeGrafter"/>
</dbReference>
<keyword evidence="5" id="KW-1185">Reference proteome</keyword>
<protein>
    <submittedName>
        <fullName evidence="4">Akirin 2</fullName>
    </submittedName>
</protein>
<comment type="similarity">
    <text evidence="2">Belongs to the akirin family.</text>
</comment>
<evidence type="ECO:0000313" key="4">
    <source>
        <dbReference type="EMBL" id="KOO31021.1"/>
    </source>
</evidence>
<sequence>MSAAMLMAKRPREEAGEVAMMVTGCSPHRWKFTESPSPASKRTRSHAEAVAAASTCSSAFMVTDGGAGPSSVGTDLSATFRHPQRIDPHTGEALFSMEQVKDIVRRAVDEKERALREQYDRILSTKLQEQYMAFAKFNEDYISRSLKSNDLQSYIS</sequence>
<dbReference type="PANTHER" id="PTHR13293:SF6">
    <property type="entry name" value="AKIRIN-RELATED"/>
    <property type="match status" value="1"/>
</dbReference>
<dbReference type="InterPro" id="IPR024132">
    <property type="entry name" value="Akirin"/>
</dbReference>
<comment type="subcellular location">
    <subcellularLocation>
        <location evidence="1">Nucleus</location>
    </subcellularLocation>
</comment>
<dbReference type="GO" id="GO:0045944">
    <property type="term" value="P:positive regulation of transcription by RNA polymerase II"/>
    <property type="evidence" value="ECO:0007669"/>
    <property type="project" value="TreeGrafter"/>
</dbReference>
<dbReference type="PANTHER" id="PTHR13293">
    <property type="entry name" value="AKIRIN-RELATED"/>
    <property type="match status" value="1"/>
</dbReference>
<keyword evidence="3" id="KW-0539">Nucleus</keyword>
<comment type="caution">
    <text evidence="4">The sequence shown here is derived from an EMBL/GenBank/DDBJ whole genome shotgun (WGS) entry which is preliminary data.</text>
</comment>
<accession>A0A0M0JWJ8</accession>
<organism evidence="4 5">
    <name type="scientific">Chrysochromulina tobinii</name>
    <dbReference type="NCBI Taxonomy" id="1460289"/>
    <lineage>
        <taxon>Eukaryota</taxon>
        <taxon>Haptista</taxon>
        <taxon>Haptophyta</taxon>
        <taxon>Prymnesiophyceae</taxon>
        <taxon>Prymnesiales</taxon>
        <taxon>Chrysochromulinaceae</taxon>
        <taxon>Chrysochromulina</taxon>
    </lineage>
</organism>
<dbReference type="AlphaFoldDB" id="A0A0M0JWJ8"/>
<evidence type="ECO:0000256" key="3">
    <source>
        <dbReference type="ARBA" id="ARBA00023242"/>
    </source>
</evidence>
<dbReference type="EMBL" id="JWZX01002100">
    <property type="protein sequence ID" value="KOO31021.1"/>
    <property type="molecule type" value="Genomic_DNA"/>
</dbReference>
<evidence type="ECO:0000313" key="5">
    <source>
        <dbReference type="Proteomes" id="UP000037460"/>
    </source>
</evidence>
<proteinExistence type="inferred from homology"/>
<dbReference type="Proteomes" id="UP000037460">
    <property type="component" value="Unassembled WGS sequence"/>
</dbReference>
<dbReference type="GO" id="GO:0000785">
    <property type="term" value="C:chromatin"/>
    <property type="evidence" value="ECO:0007669"/>
    <property type="project" value="TreeGrafter"/>
</dbReference>
<evidence type="ECO:0000256" key="1">
    <source>
        <dbReference type="ARBA" id="ARBA00004123"/>
    </source>
</evidence>